<dbReference type="SUPFAM" id="SSF48452">
    <property type="entry name" value="TPR-like"/>
    <property type="match status" value="3"/>
</dbReference>
<evidence type="ECO:0000313" key="2">
    <source>
        <dbReference type="EMBL" id="KAF1967093.1"/>
    </source>
</evidence>
<dbReference type="InterPro" id="IPR011990">
    <property type="entry name" value="TPR-like_helical_dom_sf"/>
</dbReference>
<dbReference type="SUPFAM" id="SSF52540">
    <property type="entry name" value="P-loop containing nucleoside triphosphate hydrolases"/>
    <property type="match status" value="1"/>
</dbReference>
<dbReference type="PANTHER" id="PTHR46082:SF6">
    <property type="entry name" value="AAA+ ATPASE DOMAIN-CONTAINING PROTEIN-RELATED"/>
    <property type="match status" value="1"/>
</dbReference>
<dbReference type="Gene3D" id="1.25.40.10">
    <property type="entry name" value="Tetratricopeptide repeat domain"/>
    <property type="match status" value="2"/>
</dbReference>
<organism evidence="2 3">
    <name type="scientific">Bimuria novae-zelandiae CBS 107.79</name>
    <dbReference type="NCBI Taxonomy" id="1447943"/>
    <lineage>
        <taxon>Eukaryota</taxon>
        <taxon>Fungi</taxon>
        <taxon>Dikarya</taxon>
        <taxon>Ascomycota</taxon>
        <taxon>Pezizomycotina</taxon>
        <taxon>Dothideomycetes</taxon>
        <taxon>Pleosporomycetidae</taxon>
        <taxon>Pleosporales</taxon>
        <taxon>Massarineae</taxon>
        <taxon>Didymosphaeriaceae</taxon>
        <taxon>Bimuria</taxon>
    </lineage>
</organism>
<reference evidence="2" key="1">
    <citation type="journal article" date="2020" name="Stud. Mycol.">
        <title>101 Dothideomycetes genomes: a test case for predicting lifestyles and emergence of pathogens.</title>
        <authorList>
            <person name="Haridas S."/>
            <person name="Albert R."/>
            <person name="Binder M."/>
            <person name="Bloem J."/>
            <person name="Labutti K."/>
            <person name="Salamov A."/>
            <person name="Andreopoulos B."/>
            <person name="Baker S."/>
            <person name="Barry K."/>
            <person name="Bills G."/>
            <person name="Bluhm B."/>
            <person name="Cannon C."/>
            <person name="Castanera R."/>
            <person name="Culley D."/>
            <person name="Daum C."/>
            <person name="Ezra D."/>
            <person name="Gonzalez J."/>
            <person name="Henrissat B."/>
            <person name="Kuo A."/>
            <person name="Liang C."/>
            <person name="Lipzen A."/>
            <person name="Lutzoni F."/>
            <person name="Magnuson J."/>
            <person name="Mondo S."/>
            <person name="Nolan M."/>
            <person name="Ohm R."/>
            <person name="Pangilinan J."/>
            <person name="Park H.-J."/>
            <person name="Ramirez L."/>
            <person name="Alfaro M."/>
            <person name="Sun H."/>
            <person name="Tritt A."/>
            <person name="Yoshinaga Y."/>
            <person name="Zwiers L.-H."/>
            <person name="Turgeon B."/>
            <person name="Goodwin S."/>
            <person name="Spatafora J."/>
            <person name="Crous P."/>
            <person name="Grigoriev I."/>
        </authorList>
    </citation>
    <scope>NUCLEOTIDE SEQUENCE</scope>
    <source>
        <strain evidence="2">CBS 107.79</strain>
    </source>
</reference>
<dbReference type="Pfam" id="PF06985">
    <property type="entry name" value="HET"/>
    <property type="match status" value="1"/>
</dbReference>
<gene>
    <name evidence="2" type="ORF">BU23DRAFT_660696</name>
</gene>
<dbReference type="InterPro" id="IPR010730">
    <property type="entry name" value="HET"/>
</dbReference>
<dbReference type="InterPro" id="IPR053137">
    <property type="entry name" value="NLR-like"/>
</dbReference>
<proteinExistence type="predicted"/>
<dbReference type="InterPro" id="IPR027417">
    <property type="entry name" value="P-loop_NTPase"/>
</dbReference>
<keyword evidence="3" id="KW-1185">Reference proteome</keyword>
<feature type="domain" description="AAA+ ATPase" evidence="1">
    <location>
        <begin position="286"/>
        <end position="432"/>
    </location>
</feature>
<sequence>MRLLYIDYRESPNSPEQDPKLNLADFSGRVVPQYAILSHRWGDDEVLFEDVRNNGYRAKEKGYRKIKFCAEQAKKDGLQYFWIDTCCIDKWNLDELSKSINSMFRWYKEAAKCYVFLPDVSVPGAADIVQQSTWEASFRASAWFTRGWTLQGLIAPKSAEFFSSEGRRLGDKQSLEQLLHDITRLPLKALQGFSPNDFTIPERLEWAKNRKTTEPEDQIYCLLGILDVFMPTSYGEGREEARTRLQIELDAASGAPSIIPFSRNERFVGRELLLAELEEKLFGGKKSTVVAILGPGGTGKSQLGLELAYRTRQNKMNYSVFWIDASNIDQLYQSYASVARKLSIPGWDDEKADVKQLVKQYLSRKDACESLLIFDNADNVSLRSVGLSKERAANLGDYLPQSAQCAILLTTRSNDTARALALEKVIKLGEMTPDTAREMFKNYLNGPMSTAEQPEAELLLQELSHLPLALVQAAAYINASKITLEDYRSRLAKLGELDHSSEPSNGTQKKHTAKDPVAKTLLLSMDRIRLDNPLAADYLFLAACIDRKDISLVLLEASSTRERDCAIGVLDLYALVTRRPAESAIDVHRLVHYALRRWLQKQGTLDRWTQTAITRILSVFPDHDYNNTSKWRRLLPHAEYVLARSLSDKDWANKTKLRWKCAMVLHTDGRYSESEELFVQVMETRKRVLGEEHSDTLTSMANLASTFWNQGRWKKAEELGVQVMETRKRVLGEEHPDTLTSMANLTSTFWNQGRWKEAEELEVQVMETRKRVLGEEHPDTLTSMANLASTYRNQGRWKEAEELEVQVMETRKRVLGEEHPSTLTSMANLASTYRNQGRWNEAEELEVQVMETSSRVLGEEHPSTLTSMANLASTFWNQGRWKEAEELGVQVMETRKRVLGEEHPDTLTSMANLASTYRNQGRWKKAEELGVQVMETRKRVLGEEHPSTLTSMANLAFTLKGHGLLGLVVFGPQHPNMLASREILARWQLEAVQLDDQNNT</sequence>
<dbReference type="GO" id="GO:0043531">
    <property type="term" value="F:ADP binding"/>
    <property type="evidence" value="ECO:0007669"/>
    <property type="project" value="InterPro"/>
</dbReference>
<accession>A0A6A5UPI5</accession>
<evidence type="ECO:0000313" key="3">
    <source>
        <dbReference type="Proteomes" id="UP000800036"/>
    </source>
</evidence>
<dbReference type="Proteomes" id="UP000800036">
    <property type="component" value="Unassembled WGS sequence"/>
</dbReference>
<dbReference type="Pfam" id="PF13374">
    <property type="entry name" value="TPR_10"/>
    <property type="match status" value="5"/>
</dbReference>
<dbReference type="Pfam" id="PF00931">
    <property type="entry name" value="NB-ARC"/>
    <property type="match status" value="1"/>
</dbReference>
<name>A0A6A5UPI5_9PLEO</name>
<dbReference type="OrthoDB" id="674604at2759"/>
<dbReference type="InterPro" id="IPR002182">
    <property type="entry name" value="NB-ARC"/>
</dbReference>
<protein>
    <submittedName>
        <fullName evidence="2">Kinesin light chain</fullName>
    </submittedName>
</protein>
<dbReference type="EMBL" id="ML976737">
    <property type="protein sequence ID" value="KAF1967093.1"/>
    <property type="molecule type" value="Genomic_DNA"/>
</dbReference>
<dbReference type="PANTHER" id="PTHR46082">
    <property type="entry name" value="ATP/GTP-BINDING PROTEIN-RELATED"/>
    <property type="match status" value="1"/>
</dbReference>
<dbReference type="SMART" id="SM00382">
    <property type="entry name" value="AAA"/>
    <property type="match status" value="1"/>
</dbReference>
<dbReference type="Gene3D" id="3.40.50.300">
    <property type="entry name" value="P-loop containing nucleotide triphosphate hydrolases"/>
    <property type="match status" value="1"/>
</dbReference>
<dbReference type="InterPro" id="IPR003593">
    <property type="entry name" value="AAA+_ATPase"/>
</dbReference>
<dbReference type="Pfam" id="PF13424">
    <property type="entry name" value="TPR_12"/>
    <property type="match status" value="1"/>
</dbReference>
<evidence type="ECO:0000259" key="1">
    <source>
        <dbReference type="SMART" id="SM00382"/>
    </source>
</evidence>
<dbReference type="AlphaFoldDB" id="A0A6A5UPI5"/>